<organism evidence="1 2">
    <name type="scientific">Novosphingobium rhizovicinum</name>
    <dbReference type="NCBI Taxonomy" id="3228928"/>
    <lineage>
        <taxon>Bacteria</taxon>
        <taxon>Pseudomonadati</taxon>
        <taxon>Pseudomonadota</taxon>
        <taxon>Alphaproteobacteria</taxon>
        <taxon>Sphingomonadales</taxon>
        <taxon>Sphingomonadaceae</taxon>
        <taxon>Novosphingobium</taxon>
    </lineage>
</organism>
<dbReference type="InterPro" id="IPR012441">
    <property type="entry name" value="DUF1643"/>
</dbReference>
<sequence length="161" mass="17773">MTAVISDCGRYRYRLERGGHGDGATAVIMVNPSTADAEQDDATIRKLKGFGERNQWGRIIVGNLFAYRATNVRDLGKVSDPVGPENDDHLWRIVSSVDRIVVAWGPVSKQPKYQRARFRRFLAIAGSTPMFSIGPVANCGHPKHPLMLGYDNPLLPWSAPA</sequence>
<proteinExistence type="predicted"/>
<keyword evidence="2" id="KW-1185">Reference proteome</keyword>
<name>A0ABV3REF0_9SPHN</name>
<gene>
    <name evidence="1" type="ORF">ABUH87_12145</name>
</gene>
<protein>
    <submittedName>
        <fullName evidence="1">DUF1643 domain-containing protein</fullName>
    </submittedName>
</protein>
<dbReference type="EMBL" id="JBFNXR010000048">
    <property type="protein sequence ID" value="MEW9855890.1"/>
    <property type="molecule type" value="Genomic_DNA"/>
</dbReference>
<dbReference type="RefSeq" id="WP_367774022.1">
    <property type="nucleotide sequence ID" value="NZ_JBFNXR010000048.1"/>
</dbReference>
<accession>A0ABV3REF0</accession>
<comment type="caution">
    <text evidence="1">The sequence shown here is derived from an EMBL/GenBank/DDBJ whole genome shotgun (WGS) entry which is preliminary data.</text>
</comment>
<dbReference type="Pfam" id="PF07799">
    <property type="entry name" value="DUF1643"/>
    <property type="match status" value="1"/>
</dbReference>
<reference evidence="1 2" key="1">
    <citation type="submission" date="2024-06" db="EMBL/GenBank/DDBJ databases">
        <title>Novosphingobium rhizovicinus M1R2S20.</title>
        <authorList>
            <person name="Sun J.-Q."/>
        </authorList>
    </citation>
    <scope>NUCLEOTIDE SEQUENCE [LARGE SCALE GENOMIC DNA]</scope>
    <source>
        <strain evidence="1 2">M1R2S20</strain>
    </source>
</reference>
<evidence type="ECO:0000313" key="1">
    <source>
        <dbReference type="EMBL" id="MEW9855890.1"/>
    </source>
</evidence>
<dbReference type="Proteomes" id="UP001556118">
    <property type="component" value="Unassembled WGS sequence"/>
</dbReference>
<evidence type="ECO:0000313" key="2">
    <source>
        <dbReference type="Proteomes" id="UP001556118"/>
    </source>
</evidence>